<sequence>ITEPYPLGVFASLDEYFIYTLSGVVRVDYAYPSEDEDAPARWYFPDHDDEADLELNDFDVVMNWSFTT</sequence>
<evidence type="ECO:0000313" key="2">
    <source>
        <dbReference type="Proteomes" id="UP000298061"/>
    </source>
</evidence>
<keyword evidence="2" id="KW-1185">Reference proteome</keyword>
<organism evidence="1 2">
    <name type="scientific">Hericium alpestre</name>
    <dbReference type="NCBI Taxonomy" id="135208"/>
    <lineage>
        <taxon>Eukaryota</taxon>
        <taxon>Fungi</taxon>
        <taxon>Dikarya</taxon>
        <taxon>Basidiomycota</taxon>
        <taxon>Agaricomycotina</taxon>
        <taxon>Agaricomycetes</taxon>
        <taxon>Russulales</taxon>
        <taxon>Hericiaceae</taxon>
        <taxon>Hericium</taxon>
    </lineage>
</organism>
<dbReference type="EMBL" id="SFCI01003520">
    <property type="protein sequence ID" value="TFY73006.1"/>
    <property type="molecule type" value="Genomic_DNA"/>
</dbReference>
<evidence type="ECO:0000313" key="1">
    <source>
        <dbReference type="EMBL" id="TFY73006.1"/>
    </source>
</evidence>
<feature type="non-terminal residue" evidence="1">
    <location>
        <position position="1"/>
    </location>
</feature>
<comment type="caution">
    <text evidence="1">The sequence shown here is derived from an EMBL/GenBank/DDBJ whole genome shotgun (WGS) entry which is preliminary data.</text>
</comment>
<dbReference type="STRING" id="135208.A0A4Y9ZDV4"/>
<dbReference type="Proteomes" id="UP000298061">
    <property type="component" value="Unassembled WGS sequence"/>
</dbReference>
<proteinExistence type="predicted"/>
<accession>A0A4Y9ZDV4</accession>
<reference evidence="1 2" key="1">
    <citation type="submission" date="2019-02" db="EMBL/GenBank/DDBJ databases">
        <title>Genome sequencing of the rare red list fungi Hericium alpestre (H. flagellum).</title>
        <authorList>
            <person name="Buettner E."/>
            <person name="Kellner H."/>
        </authorList>
    </citation>
    <scope>NUCLEOTIDE SEQUENCE [LARGE SCALE GENOMIC DNA]</scope>
    <source>
        <strain evidence="1 2">DSM 108284</strain>
    </source>
</reference>
<name>A0A4Y9ZDV4_9AGAM</name>
<dbReference type="AlphaFoldDB" id="A0A4Y9ZDV4"/>
<protein>
    <submittedName>
        <fullName evidence="1">Uncharacterized protein</fullName>
    </submittedName>
</protein>
<gene>
    <name evidence="1" type="ORF">EWM64_g11006</name>
</gene>